<name>A0A1Z4KFQ1_ANAVA</name>
<dbReference type="InterPro" id="IPR051313">
    <property type="entry name" value="Bact_iron-sidero_bind"/>
</dbReference>
<feature type="transmembrane region" description="Helical" evidence="6">
    <location>
        <begin position="12"/>
        <end position="29"/>
    </location>
</feature>
<dbReference type="Pfam" id="PF01497">
    <property type="entry name" value="Peripla_BP_2"/>
    <property type="match status" value="1"/>
</dbReference>
<protein>
    <submittedName>
        <fullName evidence="8">ABC transporter, ferrichrome binding protein</fullName>
    </submittedName>
</protein>
<dbReference type="Proteomes" id="UP000217507">
    <property type="component" value="Chromosome"/>
</dbReference>
<evidence type="ECO:0000256" key="4">
    <source>
        <dbReference type="ARBA" id="ARBA00022729"/>
    </source>
</evidence>
<keyword evidence="6" id="KW-0812">Transmembrane</keyword>
<evidence type="ECO:0000259" key="7">
    <source>
        <dbReference type="PROSITE" id="PS50983"/>
    </source>
</evidence>
<dbReference type="GO" id="GO:1901678">
    <property type="term" value="P:iron coordination entity transport"/>
    <property type="evidence" value="ECO:0007669"/>
    <property type="project" value="UniProtKB-ARBA"/>
</dbReference>
<keyword evidence="6" id="KW-1133">Transmembrane helix</keyword>
<reference evidence="8 9" key="1">
    <citation type="submission" date="2017-06" db="EMBL/GenBank/DDBJ databases">
        <title>Genome sequencing of cyanobaciteial culture collection at National Institute for Environmental Studies (NIES).</title>
        <authorList>
            <person name="Hirose Y."/>
            <person name="Shimura Y."/>
            <person name="Fujisawa T."/>
            <person name="Nakamura Y."/>
            <person name="Kawachi M."/>
        </authorList>
    </citation>
    <scope>NUCLEOTIDE SEQUENCE [LARGE SCALE GENOMIC DNA]</scope>
    <source>
        <strain evidence="8 9">NIES-23</strain>
    </source>
</reference>
<feature type="transmembrane region" description="Helical" evidence="6">
    <location>
        <begin position="41"/>
        <end position="58"/>
    </location>
</feature>
<dbReference type="InterPro" id="IPR002491">
    <property type="entry name" value="ABC_transptr_periplasmic_BD"/>
</dbReference>
<proteinExistence type="inferred from homology"/>
<keyword evidence="5" id="KW-0175">Coiled coil</keyword>
<dbReference type="GO" id="GO:0030288">
    <property type="term" value="C:outer membrane-bounded periplasmic space"/>
    <property type="evidence" value="ECO:0007669"/>
    <property type="project" value="TreeGrafter"/>
</dbReference>
<gene>
    <name evidence="8" type="ORF">NIES23_05510</name>
</gene>
<dbReference type="PANTHER" id="PTHR30532:SF1">
    <property type="entry name" value="IRON(3+)-HYDROXAMATE-BINDING PROTEIN FHUD"/>
    <property type="match status" value="1"/>
</dbReference>
<keyword evidence="3" id="KW-0813">Transport</keyword>
<evidence type="ECO:0000256" key="6">
    <source>
        <dbReference type="SAM" id="Phobius"/>
    </source>
</evidence>
<dbReference type="PROSITE" id="PS50983">
    <property type="entry name" value="FE_B12_PBP"/>
    <property type="match status" value="1"/>
</dbReference>
<dbReference type="Gene3D" id="3.40.50.1980">
    <property type="entry name" value="Nitrogenase molybdenum iron protein domain"/>
    <property type="match status" value="2"/>
</dbReference>
<organism evidence="8 9">
    <name type="scientific">Trichormus variabilis NIES-23</name>
    <dbReference type="NCBI Taxonomy" id="1973479"/>
    <lineage>
        <taxon>Bacteria</taxon>
        <taxon>Bacillati</taxon>
        <taxon>Cyanobacteriota</taxon>
        <taxon>Cyanophyceae</taxon>
        <taxon>Nostocales</taxon>
        <taxon>Nostocaceae</taxon>
        <taxon>Trichormus</taxon>
    </lineage>
</organism>
<feature type="coiled-coil region" evidence="5">
    <location>
        <begin position="207"/>
        <end position="234"/>
    </location>
</feature>
<sequence length="361" mass="40735">MRKRVINTIMPLLVLVKGVCVLTFAKFVWVVKTVFSSNYKFLPFFLTIVAVVAIAACNNTSQLEQRETSATALSPIETKTISHALGKVKIPLKPQRVVVLEENIILDSVLALGVKPVGVMYCQDCEENFRGIPSDLLADVPVVGNIGNQPSLEKILSLKPDLILGLTWLKSSYKILSSIAPTVLIDFPSMYDFKERLRYVAQVLGKSDRAEELLTQYQNRIQTLRQQLGKQLETKTISVIYLAGSADIFYSYRPDFLAYGQILSDAGLRLIQQNQKQRELTLSIEVLPKYDADILFIMTEHLTRDFKEANPEVLSFLQKPIWSNLKAVKTKQIYRVNWTVGGAMGANRIIDDLYKYLVKTP</sequence>
<evidence type="ECO:0000256" key="5">
    <source>
        <dbReference type="SAM" id="Coils"/>
    </source>
</evidence>
<dbReference type="PANTHER" id="PTHR30532">
    <property type="entry name" value="IRON III DICITRATE-BINDING PERIPLASMIC PROTEIN"/>
    <property type="match status" value="1"/>
</dbReference>
<dbReference type="EMBL" id="AP018216">
    <property type="protein sequence ID" value="BAY67769.1"/>
    <property type="molecule type" value="Genomic_DNA"/>
</dbReference>
<comment type="subcellular location">
    <subcellularLocation>
        <location evidence="1">Cell envelope</location>
    </subcellularLocation>
</comment>
<accession>A0A1Z4KFQ1</accession>
<evidence type="ECO:0000313" key="8">
    <source>
        <dbReference type="EMBL" id="BAY67769.1"/>
    </source>
</evidence>
<keyword evidence="6" id="KW-0472">Membrane</keyword>
<evidence type="ECO:0000256" key="2">
    <source>
        <dbReference type="ARBA" id="ARBA00008814"/>
    </source>
</evidence>
<dbReference type="CDD" id="cd01146">
    <property type="entry name" value="FhuD"/>
    <property type="match status" value="1"/>
</dbReference>
<evidence type="ECO:0000256" key="1">
    <source>
        <dbReference type="ARBA" id="ARBA00004196"/>
    </source>
</evidence>
<feature type="domain" description="Fe/B12 periplasmic-binding" evidence="7">
    <location>
        <begin position="97"/>
        <end position="361"/>
    </location>
</feature>
<keyword evidence="4" id="KW-0732">Signal</keyword>
<dbReference type="AlphaFoldDB" id="A0A1Z4KFQ1"/>
<comment type="similarity">
    <text evidence="2">Belongs to the bacterial solute-binding protein 8 family.</text>
</comment>
<dbReference type="SUPFAM" id="SSF53807">
    <property type="entry name" value="Helical backbone' metal receptor"/>
    <property type="match status" value="1"/>
</dbReference>
<evidence type="ECO:0000313" key="9">
    <source>
        <dbReference type="Proteomes" id="UP000217507"/>
    </source>
</evidence>
<evidence type="ECO:0000256" key="3">
    <source>
        <dbReference type="ARBA" id="ARBA00022448"/>
    </source>
</evidence>